<dbReference type="AlphaFoldDB" id="A0A917S8M3"/>
<name>A0A917S8M3_9ACTN</name>
<comment type="caution">
    <text evidence="2">The sequence shown here is derived from an EMBL/GenBank/DDBJ whole genome shotgun (WGS) entry which is preliminary data.</text>
</comment>
<dbReference type="Gene3D" id="3.40.630.30">
    <property type="match status" value="1"/>
</dbReference>
<dbReference type="Proteomes" id="UP000613840">
    <property type="component" value="Unassembled WGS sequence"/>
</dbReference>
<organism evidence="2 3">
    <name type="scientific">Microlunatus endophyticus</name>
    <dbReference type="NCBI Taxonomy" id="1716077"/>
    <lineage>
        <taxon>Bacteria</taxon>
        <taxon>Bacillati</taxon>
        <taxon>Actinomycetota</taxon>
        <taxon>Actinomycetes</taxon>
        <taxon>Propionibacteriales</taxon>
        <taxon>Propionibacteriaceae</taxon>
        <taxon>Microlunatus</taxon>
    </lineage>
</organism>
<dbReference type="Pfam" id="PF13673">
    <property type="entry name" value="Acetyltransf_10"/>
    <property type="match status" value="1"/>
</dbReference>
<dbReference type="RefSeq" id="WP_188895534.1">
    <property type="nucleotide sequence ID" value="NZ_BMMZ01000005.1"/>
</dbReference>
<evidence type="ECO:0000259" key="1">
    <source>
        <dbReference type="PROSITE" id="PS51186"/>
    </source>
</evidence>
<reference evidence="2" key="2">
    <citation type="submission" date="2020-09" db="EMBL/GenBank/DDBJ databases">
        <authorList>
            <person name="Sun Q."/>
            <person name="Zhou Y."/>
        </authorList>
    </citation>
    <scope>NUCLEOTIDE SEQUENCE</scope>
    <source>
        <strain evidence="2">CGMCC 4.7306</strain>
    </source>
</reference>
<dbReference type="SUPFAM" id="SSF55729">
    <property type="entry name" value="Acyl-CoA N-acyltransferases (Nat)"/>
    <property type="match status" value="1"/>
</dbReference>
<dbReference type="InterPro" id="IPR000182">
    <property type="entry name" value="GNAT_dom"/>
</dbReference>
<gene>
    <name evidence="2" type="primary">elaA</name>
    <name evidence="2" type="ORF">GCM10011575_23210</name>
</gene>
<dbReference type="GO" id="GO:0016747">
    <property type="term" value="F:acyltransferase activity, transferring groups other than amino-acyl groups"/>
    <property type="evidence" value="ECO:0007669"/>
    <property type="project" value="InterPro"/>
</dbReference>
<evidence type="ECO:0000313" key="2">
    <source>
        <dbReference type="EMBL" id="GGL64094.1"/>
    </source>
</evidence>
<dbReference type="InterPro" id="IPR016181">
    <property type="entry name" value="Acyl_CoA_acyltransferase"/>
</dbReference>
<evidence type="ECO:0000313" key="3">
    <source>
        <dbReference type="Proteomes" id="UP000613840"/>
    </source>
</evidence>
<keyword evidence="3" id="KW-1185">Reference proteome</keyword>
<proteinExistence type="predicted"/>
<accession>A0A917S8M3</accession>
<feature type="domain" description="N-acetyltransferase" evidence="1">
    <location>
        <begin position="6"/>
        <end position="143"/>
    </location>
</feature>
<dbReference type="PROSITE" id="PS51186">
    <property type="entry name" value="GNAT"/>
    <property type="match status" value="1"/>
</dbReference>
<sequence>MQTEILAFDQLPPRVAYEAWRLRQDVFVVEQDCPYPDLDGRDVEPGTRHLVLIDAETVVGTLRILDDGDVWRIGRVVLATSARGTGLADTMITAALAATTDRDVVLDAQSPLAGWYGSHGFVISGAEFVEDGIAHLPMRLHLSGAEADYGGVDRDGPRTT</sequence>
<protein>
    <submittedName>
        <fullName evidence="2">ElaA protein</fullName>
    </submittedName>
</protein>
<dbReference type="EMBL" id="BMMZ01000005">
    <property type="protein sequence ID" value="GGL64094.1"/>
    <property type="molecule type" value="Genomic_DNA"/>
</dbReference>
<reference evidence="2" key="1">
    <citation type="journal article" date="2014" name="Int. J. Syst. Evol. Microbiol.">
        <title>Complete genome sequence of Corynebacterium casei LMG S-19264T (=DSM 44701T), isolated from a smear-ripened cheese.</title>
        <authorList>
            <consortium name="US DOE Joint Genome Institute (JGI-PGF)"/>
            <person name="Walter F."/>
            <person name="Albersmeier A."/>
            <person name="Kalinowski J."/>
            <person name="Ruckert C."/>
        </authorList>
    </citation>
    <scope>NUCLEOTIDE SEQUENCE</scope>
    <source>
        <strain evidence="2">CGMCC 4.7306</strain>
    </source>
</reference>